<evidence type="ECO:0000256" key="8">
    <source>
        <dbReference type="ARBA" id="ARBA00023052"/>
    </source>
</evidence>
<dbReference type="Pfam" id="PF22613">
    <property type="entry name" value="Transketolase_C_1"/>
    <property type="match status" value="1"/>
</dbReference>
<dbReference type="FunFam" id="3.40.50.970:FF:000004">
    <property type="entry name" value="Transketolase"/>
    <property type="match status" value="1"/>
</dbReference>
<comment type="cofactor">
    <cofactor evidence="13">
        <name>Mg(2+)</name>
        <dbReference type="ChEBI" id="CHEBI:18420"/>
    </cofactor>
    <text evidence="13">Binds 1 Mg(2+) ion per subunit. Can also utilize other divalent metal cations, such as Ca(2+), Mn(2+) and Co(2+).</text>
</comment>
<dbReference type="InterPro" id="IPR020826">
    <property type="entry name" value="Transketolase_BS"/>
</dbReference>
<feature type="binding site" evidence="11">
    <location>
        <position position="240"/>
    </location>
    <ligand>
        <name>substrate</name>
    </ligand>
</feature>
<evidence type="ECO:0000256" key="4">
    <source>
        <dbReference type="ARBA" id="ARBA00013152"/>
    </source>
</evidence>
<evidence type="ECO:0000256" key="3">
    <source>
        <dbReference type="ARBA" id="ARBA00011738"/>
    </source>
</evidence>
<dbReference type="PANTHER" id="PTHR43522:SF10">
    <property type="entry name" value="TRANSKETOLASE"/>
    <property type="match status" value="1"/>
</dbReference>
<feature type="binding site" evidence="11">
    <location>
        <position position="497"/>
    </location>
    <ligand>
        <name>substrate</name>
    </ligand>
</feature>
<proteinExistence type="inferred from homology"/>
<dbReference type="SUPFAM" id="SSF52518">
    <property type="entry name" value="Thiamin diphosphate-binding fold (THDP-binding)"/>
    <property type="match status" value="2"/>
</dbReference>
<comment type="cofactor">
    <cofactor evidence="1">
        <name>Co(2+)</name>
        <dbReference type="ChEBI" id="CHEBI:48828"/>
    </cofactor>
</comment>
<feature type="domain" description="Transketolase-like pyrimidine-binding" evidence="15">
    <location>
        <begin position="332"/>
        <end position="502"/>
    </location>
</feature>
<dbReference type="GO" id="GO:0046872">
    <property type="term" value="F:metal ion binding"/>
    <property type="evidence" value="ECO:0007669"/>
    <property type="project" value="UniProtKB-KW"/>
</dbReference>
<feature type="binding site" evidence="11">
    <location>
        <position position="447"/>
    </location>
    <ligand>
        <name>substrate</name>
    </ligand>
</feature>
<dbReference type="NCBIfam" id="TIGR00232">
    <property type="entry name" value="tktlase_bact"/>
    <property type="match status" value="1"/>
</dbReference>
<dbReference type="FunFam" id="3.40.50.970:FF:000003">
    <property type="entry name" value="Transketolase"/>
    <property type="match status" value="1"/>
</dbReference>
<comment type="caution">
    <text evidence="16">The sequence shown here is derived from an EMBL/GenBank/DDBJ whole genome shotgun (WGS) entry which is preliminary data.</text>
</comment>
<dbReference type="EMBL" id="JAODUP010000583">
    <property type="protein sequence ID" value="KAK2146810.1"/>
    <property type="molecule type" value="Genomic_DNA"/>
</dbReference>
<dbReference type="InterPro" id="IPR033247">
    <property type="entry name" value="Transketolase_fam"/>
</dbReference>
<dbReference type="CDD" id="cd07033">
    <property type="entry name" value="TPP_PYR_DXS_TK_like"/>
    <property type="match status" value="1"/>
</dbReference>
<sequence>MDAIETASSGHPGMPLGMAEFGAYMYGELLQYNPRNPYWYNRDRFVLSAGHGSMWLYALLHLSGYNLTIEDIKQFRHIHSKTPGHPEYRHTEGVETTTGPLGQGIANAVGFAIAESMLSARFSIIHHYTYVLAGDGCLMEGVSAEASSLAGHLCLGHLILFYDSNNISIDGSTDITFTEDSRARYQAYGWQVLEADPYDLTSLRAAIKAAKENKSQPSFIILHSVIAKGSAEKEGLASTHGAPLGEKEVRATKLRLQMPTDTLFFVPQIVKEFFTHHAQMGEVAEHDWQEKVDQWGIENPGLLAEWKERQNNEIGDTLRYLGIPKFQEKESISTRKASNTMLQALSSLVPHLVGGSADLAASNLTNITEHTDFSAKNRRGKTIRFGVREHGMAAITNGIVIYGGFKAFCATFLVFSDYMRPSIRLAALMRIPTIFLFSHDSIYVGEDGPTHQPIEHLASLRAIPGLQVLRPADAEETTQAWLMALESRGPTCIVVSRQGLPVYKKWDSQWCEHMRDGGYIVHEPTAVPQLVILSTGSEVSLALNAIKGSRVPIRVVAVSDVNALRQSLRRKELIPENAPVLVVEAAVAQGWEDFTPREHIISIERFGLSGKGEEVATYLGISVHQIIQKIDMLCG</sequence>
<dbReference type="EC" id="2.2.1.1" evidence="4"/>
<dbReference type="Pfam" id="PF00456">
    <property type="entry name" value="Transketolase_N"/>
    <property type="match status" value="1"/>
</dbReference>
<evidence type="ECO:0000256" key="6">
    <source>
        <dbReference type="ARBA" id="ARBA00022723"/>
    </source>
</evidence>
<evidence type="ECO:0000256" key="1">
    <source>
        <dbReference type="ARBA" id="ARBA00001941"/>
    </source>
</evidence>
<feature type="binding site" evidence="12">
    <location>
        <position position="165"/>
    </location>
    <ligand>
        <name>thiamine diphosphate</name>
        <dbReference type="ChEBI" id="CHEBI:58937"/>
    </ligand>
</feature>
<feature type="binding site" evidence="12">
    <location>
        <position position="415"/>
    </location>
    <ligand>
        <name>thiamine diphosphate</name>
        <dbReference type="ChEBI" id="CHEBI:58937"/>
    </ligand>
</feature>
<evidence type="ECO:0000256" key="12">
    <source>
        <dbReference type="PIRSR" id="PIRSR605478-3"/>
    </source>
</evidence>
<evidence type="ECO:0000256" key="9">
    <source>
        <dbReference type="ARBA" id="ARBA00049473"/>
    </source>
</evidence>
<dbReference type="InterPro" id="IPR029061">
    <property type="entry name" value="THDP-binding"/>
</dbReference>
<evidence type="ECO:0000256" key="11">
    <source>
        <dbReference type="PIRSR" id="PIRSR605478-2"/>
    </source>
</evidence>
<keyword evidence="5" id="KW-0808">Transferase</keyword>
<comment type="catalytic activity">
    <reaction evidence="9">
        <text>D-sedoheptulose 7-phosphate + D-glyceraldehyde 3-phosphate = aldehydo-D-ribose 5-phosphate + D-xylulose 5-phosphate</text>
        <dbReference type="Rhea" id="RHEA:10508"/>
        <dbReference type="ChEBI" id="CHEBI:57483"/>
        <dbReference type="ChEBI" id="CHEBI:57737"/>
        <dbReference type="ChEBI" id="CHEBI:58273"/>
        <dbReference type="ChEBI" id="CHEBI:59776"/>
        <dbReference type="EC" id="2.2.1.1"/>
    </reaction>
</comment>
<keyword evidence="6 13" id="KW-0479">Metal-binding</keyword>
<dbReference type="InterPro" id="IPR055152">
    <property type="entry name" value="Transketolase-like_C_2"/>
</dbReference>
<feature type="site" description="Important for catalytic activity" evidence="14">
    <location>
        <position position="240"/>
    </location>
</feature>
<feature type="binding site" evidence="12">
    <location>
        <position position="51"/>
    </location>
    <ligand>
        <name>thiamine diphosphate</name>
        <dbReference type="ChEBI" id="CHEBI:58937"/>
    </ligand>
</feature>
<feature type="binding site" evidence="12">
    <location>
        <position position="240"/>
    </location>
    <ligand>
        <name>thiamine diphosphate</name>
        <dbReference type="ChEBI" id="CHEBI:58937"/>
    </ligand>
</feature>
<dbReference type="SUPFAM" id="SSF52922">
    <property type="entry name" value="TK C-terminal domain-like"/>
    <property type="match status" value="1"/>
</dbReference>
<dbReference type="PANTHER" id="PTHR43522">
    <property type="entry name" value="TRANSKETOLASE"/>
    <property type="match status" value="1"/>
</dbReference>
<dbReference type="GO" id="GO:0004802">
    <property type="term" value="F:transketolase activity"/>
    <property type="evidence" value="ECO:0007669"/>
    <property type="project" value="UniProtKB-EC"/>
</dbReference>
<evidence type="ECO:0000256" key="5">
    <source>
        <dbReference type="ARBA" id="ARBA00022679"/>
    </source>
</evidence>
<dbReference type="GO" id="GO:0006098">
    <property type="term" value="P:pentose-phosphate shunt"/>
    <property type="evidence" value="ECO:0007669"/>
    <property type="project" value="TreeGrafter"/>
</dbReference>
<dbReference type="CDD" id="cd02012">
    <property type="entry name" value="TPP_TK"/>
    <property type="match status" value="1"/>
</dbReference>
<organism evidence="16 17">
    <name type="scientific">Paralvinella palmiformis</name>
    <dbReference type="NCBI Taxonomy" id="53620"/>
    <lineage>
        <taxon>Eukaryota</taxon>
        <taxon>Metazoa</taxon>
        <taxon>Spiralia</taxon>
        <taxon>Lophotrochozoa</taxon>
        <taxon>Annelida</taxon>
        <taxon>Polychaeta</taxon>
        <taxon>Sedentaria</taxon>
        <taxon>Canalipalpata</taxon>
        <taxon>Terebellida</taxon>
        <taxon>Terebelliformia</taxon>
        <taxon>Alvinellidae</taxon>
        <taxon>Paralvinella</taxon>
    </lineage>
</organism>
<feature type="binding site" evidence="12">
    <location>
        <position position="136"/>
    </location>
    <ligand>
        <name>thiamine diphosphate</name>
        <dbReference type="ChEBI" id="CHEBI:58937"/>
    </ligand>
</feature>
<dbReference type="PROSITE" id="PS00802">
    <property type="entry name" value="TRANSKETOLASE_2"/>
    <property type="match status" value="1"/>
</dbReference>
<feature type="binding site" evidence="11">
    <location>
        <position position="11"/>
    </location>
    <ligand>
        <name>substrate</name>
    </ligand>
</feature>
<evidence type="ECO:0000256" key="7">
    <source>
        <dbReference type="ARBA" id="ARBA00022842"/>
    </source>
</evidence>
<reference evidence="16" key="1">
    <citation type="journal article" date="2023" name="Mol. Biol. Evol.">
        <title>Third-Generation Sequencing Reveals the Adaptive Role of the Epigenome in Three Deep-Sea Polychaetes.</title>
        <authorList>
            <person name="Perez M."/>
            <person name="Aroh O."/>
            <person name="Sun Y."/>
            <person name="Lan Y."/>
            <person name="Juniper S.K."/>
            <person name="Young C.R."/>
            <person name="Angers B."/>
            <person name="Qian P.Y."/>
        </authorList>
    </citation>
    <scope>NUCLEOTIDE SEQUENCE</scope>
    <source>
        <strain evidence="16">P08H-3</strain>
    </source>
</reference>
<dbReference type="GO" id="GO:0005829">
    <property type="term" value="C:cytosol"/>
    <property type="evidence" value="ECO:0007669"/>
    <property type="project" value="TreeGrafter"/>
</dbReference>
<keyword evidence="17" id="KW-1185">Reference proteome</keyword>
<comment type="cofactor">
    <cofactor evidence="12">
        <name>thiamine diphosphate</name>
        <dbReference type="ChEBI" id="CHEBI:58937"/>
    </cofactor>
    <text evidence="12">Binds 1 thiamine pyrophosphate per subunit. During the reaction, the substrate forms a covalent intermediate with the cofactor.</text>
</comment>
<feature type="binding site" evidence="12">
    <location>
        <begin position="99"/>
        <end position="101"/>
    </location>
    <ligand>
        <name>thiamine diphosphate</name>
        <dbReference type="ChEBI" id="CHEBI:58937"/>
    </ligand>
</feature>
<feature type="binding site" evidence="13">
    <location>
        <position position="135"/>
    </location>
    <ligand>
        <name>Mg(2+)</name>
        <dbReference type="ChEBI" id="CHEBI:18420"/>
    </ligand>
</feature>
<evidence type="ECO:0000256" key="2">
    <source>
        <dbReference type="ARBA" id="ARBA00007131"/>
    </source>
</evidence>
<evidence type="ECO:0000256" key="10">
    <source>
        <dbReference type="PIRSR" id="PIRSR605478-1"/>
    </source>
</evidence>
<evidence type="ECO:0000256" key="13">
    <source>
        <dbReference type="PIRSR" id="PIRSR605478-4"/>
    </source>
</evidence>
<feature type="active site" description="Proton donor" evidence="10">
    <location>
        <position position="389"/>
    </location>
</feature>
<dbReference type="Gene3D" id="3.40.50.970">
    <property type="match status" value="2"/>
</dbReference>
<protein>
    <recommendedName>
        <fullName evidence="4">transketolase</fullName>
        <ecNumber evidence="4">2.2.1.1</ecNumber>
    </recommendedName>
</protein>
<accession>A0AAD9J6Z2</accession>
<name>A0AAD9J6Z2_9ANNE</name>
<feature type="binding site" evidence="11">
    <location>
        <position position="362"/>
    </location>
    <ligand>
        <name>substrate</name>
    </ligand>
</feature>
<feature type="binding site" evidence="13">
    <location>
        <position position="165"/>
    </location>
    <ligand>
        <name>Mg(2+)</name>
        <dbReference type="ChEBI" id="CHEBI:18420"/>
    </ligand>
</feature>
<keyword evidence="7 13" id="KW-0460">Magnesium</keyword>
<evidence type="ECO:0000313" key="16">
    <source>
        <dbReference type="EMBL" id="KAK2146810.1"/>
    </source>
</evidence>
<dbReference type="InterPro" id="IPR009014">
    <property type="entry name" value="Transketo_C/PFOR_II"/>
</dbReference>
<feature type="binding site" evidence="11">
    <location>
        <position position="439"/>
    </location>
    <ligand>
        <name>substrate</name>
    </ligand>
</feature>
<evidence type="ECO:0000256" key="14">
    <source>
        <dbReference type="PIRSR" id="PIRSR605478-5"/>
    </source>
</evidence>
<comment type="similarity">
    <text evidence="2">Belongs to the transketolase family.</text>
</comment>
<feature type="binding site" evidence="11">
    <location>
        <position position="335"/>
    </location>
    <ligand>
        <name>substrate</name>
    </ligand>
</feature>
<dbReference type="AlphaFoldDB" id="A0AAD9J6Z2"/>
<dbReference type="Proteomes" id="UP001208570">
    <property type="component" value="Unassembled WGS sequence"/>
</dbReference>
<feature type="binding site" evidence="11">
    <location>
        <position position="451"/>
    </location>
    <ligand>
        <name>substrate</name>
    </ligand>
</feature>
<dbReference type="Gene3D" id="3.40.50.920">
    <property type="match status" value="1"/>
</dbReference>
<dbReference type="InterPro" id="IPR005474">
    <property type="entry name" value="Transketolase_N"/>
</dbReference>
<feature type="binding site" evidence="13">
    <location>
        <position position="167"/>
    </location>
    <ligand>
        <name>Mg(2+)</name>
        <dbReference type="ChEBI" id="CHEBI:18420"/>
    </ligand>
</feature>
<evidence type="ECO:0000313" key="17">
    <source>
        <dbReference type="Proteomes" id="UP001208570"/>
    </source>
</evidence>
<dbReference type="SMART" id="SM00861">
    <property type="entry name" value="Transket_pyr"/>
    <property type="match status" value="1"/>
</dbReference>
<dbReference type="InterPro" id="IPR005478">
    <property type="entry name" value="Transketolase_bac-like"/>
</dbReference>
<feature type="site" description="Important for catalytic activity" evidence="14">
    <location>
        <position position="11"/>
    </location>
</feature>
<dbReference type="Pfam" id="PF02779">
    <property type="entry name" value="Transket_pyr"/>
    <property type="match status" value="1"/>
</dbReference>
<dbReference type="InterPro" id="IPR005475">
    <property type="entry name" value="Transketolase-like_Pyr-bd"/>
</dbReference>
<evidence type="ECO:0000259" key="15">
    <source>
        <dbReference type="SMART" id="SM00861"/>
    </source>
</evidence>
<keyword evidence="8 12" id="KW-0786">Thiamine pyrophosphate</keyword>
<comment type="subunit">
    <text evidence="3">Homodimer.</text>
</comment>
<gene>
    <name evidence="16" type="ORF">LSH36_583g02022</name>
</gene>